<protein>
    <recommendedName>
        <fullName evidence="4">YusW-like protein</fullName>
    </recommendedName>
</protein>
<evidence type="ECO:0000256" key="1">
    <source>
        <dbReference type="SAM" id="SignalP"/>
    </source>
</evidence>
<dbReference type="PROSITE" id="PS51257">
    <property type="entry name" value="PROKAR_LIPOPROTEIN"/>
    <property type="match status" value="1"/>
</dbReference>
<dbReference type="OrthoDB" id="2452750at2"/>
<dbReference type="EMBL" id="CP031223">
    <property type="protein sequence ID" value="QFF97752.1"/>
    <property type="molecule type" value="Genomic_DNA"/>
</dbReference>
<dbReference type="AlphaFoldDB" id="A0A5J6SJE7"/>
<feature type="chain" id="PRO_5038864716" description="YusW-like protein" evidence="1">
    <location>
        <begin position="23"/>
        <end position="150"/>
    </location>
</feature>
<evidence type="ECO:0008006" key="4">
    <source>
        <dbReference type="Google" id="ProtNLM"/>
    </source>
</evidence>
<dbReference type="Pfam" id="PF14039">
    <property type="entry name" value="YusW"/>
    <property type="match status" value="1"/>
</dbReference>
<name>A0A5J6SJE7_9BACI</name>
<sequence length="150" mass="17091">MKMKKYSIYGSALLVIALLLGACGDKEKVKSAATVDEEKSEFGFNSFDLEVDTPDHKDAIEVSMEIKGSTIEAEYVNRMEPKKLKGDKAYEEMRPMLKKIDLSKDMSKDDVIKNVSKAFDVEDYTKFDLEVEFADGKHKVYKDEKSKKNK</sequence>
<organism evidence="2 3">
    <name type="scientific">Psychrobacillus glaciei</name>
    <dbReference type="NCBI Taxonomy" id="2283160"/>
    <lineage>
        <taxon>Bacteria</taxon>
        <taxon>Bacillati</taxon>
        <taxon>Bacillota</taxon>
        <taxon>Bacilli</taxon>
        <taxon>Bacillales</taxon>
        <taxon>Bacillaceae</taxon>
        <taxon>Psychrobacillus</taxon>
    </lineage>
</organism>
<dbReference type="Proteomes" id="UP000325517">
    <property type="component" value="Chromosome"/>
</dbReference>
<reference evidence="2 3" key="1">
    <citation type="submission" date="2018-07" db="EMBL/GenBank/DDBJ databases">
        <title>Complete genome sequence of Psychrobacillus sp. PB01, isolated from iceberg, and comparative genome analysis of Psychrobacillus strains.</title>
        <authorList>
            <person name="Lee P.C."/>
        </authorList>
    </citation>
    <scope>NUCLEOTIDE SEQUENCE [LARGE SCALE GENOMIC DNA]</scope>
    <source>
        <strain evidence="2 3">PB01</strain>
    </source>
</reference>
<dbReference type="InterPro" id="IPR025623">
    <property type="entry name" value="YusW"/>
</dbReference>
<evidence type="ECO:0000313" key="2">
    <source>
        <dbReference type="EMBL" id="QFF97752.1"/>
    </source>
</evidence>
<keyword evidence="1" id="KW-0732">Signal</keyword>
<gene>
    <name evidence="2" type="ORF">PB01_02400</name>
</gene>
<feature type="signal peptide" evidence="1">
    <location>
        <begin position="1"/>
        <end position="22"/>
    </location>
</feature>
<dbReference type="KEGG" id="psyo:PB01_02400"/>
<keyword evidence="3" id="KW-1185">Reference proteome</keyword>
<proteinExistence type="predicted"/>
<dbReference type="RefSeq" id="WP_151698696.1">
    <property type="nucleotide sequence ID" value="NZ_CP031223.1"/>
</dbReference>
<accession>A0A5J6SJE7</accession>
<evidence type="ECO:0000313" key="3">
    <source>
        <dbReference type="Proteomes" id="UP000325517"/>
    </source>
</evidence>